<dbReference type="AlphaFoldDB" id="A0A9W6RH18"/>
<feature type="region of interest" description="Disordered" evidence="1">
    <location>
        <begin position="35"/>
        <end position="81"/>
    </location>
</feature>
<sequence>MLWPLIKGDPGSSDTALVVPRLGSDRRKVMLTPIDRERPVRTGRRTAHPSPPRLEAVRTSDTALAGPPPGVRQAKGHADTH</sequence>
<protein>
    <submittedName>
        <fullName evidence="2">Uncharacterized protein</fullName>
    </submittedName>
</protein>
<evidence type="ECO:0000313" key="2">
    <source>
        <dbReference type="EMBL" id="GLY75931.1"/>
    </source>
</evidence>
<dbReference type="Proteomes" id="UP001165135">
    <property type="component" value="Unassembled WGS sequence"/>
</dbReference>
<comment type="caution">
    <text evidence="2">The sequence shown here is derived from an EMBL/GenBank/DDBJ whole genome shotgun (WGS) entry which is preliminary data.</text>
</comment>
<name>A0A9W6RH18_9ACTN</name>
<evidence type="ECO:0000313" key="3">
    <source>
        <dbReference type="Proteomes" id="UP001165135"/>
    </source>
</evidence>
<proteinExistence type="predicted"/>
<organism evidence="2 3">
    <name type="scientific">Actinoallomurus iriomotensis</name>
    <dbReference type="NCBI Taxonomy" id="478107"/>
    <lineage>
        <taxon>Bacteria</taxon>
        <taxon>Bacillati</taxon>
        <taxon>Actinomycetota</taxon>
        <taxon>Actinomycetes</taxon>
        <taxon>Streptosporangiales</taxon>
        <taxon>Thermomonosporaceae</taxon>
        <taxon>Actinoallomurus</taxon>
    </lineage>
</organism>
<accession>A0A9W6RH18</accession>
<reference evidence="2" key="1">
    <citation type="submission" date="2023-03" db="EMBL/GenBank/DDBJ databases">
        <title>Actinoallomurus iriomotensis NBRC 103681.</title>
        <authorList>
            <person name="Ichikawa N."/>
            <person name="Sato H."/>
            <person name="Tonouchi N."/>
        </authorList>
    </citation>
    <scope>NUCLEOTIDE SEQUENCE</scope>
    <source>
        <strain evidence="2">NBRC 103681</strain>
    </source>
</reference>
<evidence type="ECO:0000256" key="1">
    <source>
        <dbReference type="SAM" id="MobiDB-lite"/>
    </source>
</evidence>
<dbReference type="EMBL" id="BSTJ01000005">
    <property type="protein sequence ID" value="GLY75931.1"/>
    <property type="molecule type" value="Genomic_DNA"/>
</dbReference>
<gene>
    <name evidence="2" type="ORF">Airi01_041980</name>
</gene>